<comment type="caution">
    <text evidence="1">The sequence shown here is derived from an EMBL/GenBank/DDBJ whole genome shotgun (WGS) entry which is preliminary data.</text>
</comment>
<evidence type="ECO:0000313" key="2">
    <source>
        <dbReference type="Proteomes" id="UP000663853"/>
    </source>
</evidence>
<name>A0A8H3B8W8_9AGAM</name>
<sequence length="564" mass="62975">MAPQPRAHPVWGRPIDDYVASYDLAAAQKRKAVTRKGEAEAVDAIRSVSRLARQTRATPSENVTIQTLETILQLTLSPRTFHHFAHPPLVSGCIALLSEVKPEGRPSPFSYEFGYLGFKILTLAVGACILQRSNNLDGMTSRMAFELDTGPLLIFSDSVAQAVNARIQLGMVGGPCDWVLDWVEGMGSQRGAIVPQSDVHTLLILLWEDRELFLKAFAGTYTPGPSGILFLLWRHLHFERVFDSQPPSKLAAPFCEILWRYMLVFTRDQGDTLILLQKHLQACSATDVWDLSPKTVTLSDLKNLIQLYSDRLPMSHSEISPSLNIGVIPILLKFVSHLAGERPGAEESYPLLVERTLERVCDTLTLETERDDFEARLGHAQALFSFLALLFEHMENNQTYNHSQAGQRAVLGVLKALKRLGILDLIIRMFLMLKSTSDARMDYRVSSAFMLQVASTIIRKIAAIAPKYIIDSTFKYYIPDWIKFHEHLLYLVNGAPTTSDPLTAHLESCCRVWRELAETLGIYYQIDIALSNPLSCSYVRCANPTARNGAQDPLVCGTGRMAGD</sequence>
<gene>
    <name evidence="1" type="ORF">RDB_LOCUS48471</name>
</gene>
<reference evidence="1" key="1">
    <citation type="submission" date="2021-01" db="EMBL/GenBank/DDBJ databases">
        <authorList>
            <person name="Kaushik A."/>
        </authorList>
    </citation>
    <scope>NUCLEOTIDE SEQUENCE</scope>
    <source>
        <strain evidence="1">AG6-10EEA</strain>
    </source>
</reference>
<dbReference type="EMBL" id="CAJMXA010001037">
    <property type="protein sequence ID" value="CAE6449845.1"/>
    <property type="molecule type" value="Genomic_DNA"/>
</dbReference>
<dbReference type="AlphaFoldDB" id="A0A8H3B8W8"/>
<evidence type="ECO:0000313" key="1">
    <source>
        <dbReference type="EMBL" id="CAE6449845.1"/>
    </source>
</evidence>
<accession>A0A8H3B8W8</accession>
<organism evidence="1 2">
    <name type="scientific">Rhizoctonia solani</name>
    <dbReference type="NCBI Taxonomy" id="456999"/>
    <lineage>
        <taxon>Eukaryota</taxon>
        <taxon>Fungi</taxon>
        <taxon>Dikarya</taxon>
        <taxon>Basidiomycota</taxon>
        <taxon>Agaricomycotina</taxon>
        <taxon>Agaricomycetes</taxon>
        <taxon>Cantharellales</taxon>
        <taxon>Ceratobasidiaceae</taxon>
        <taxon>Rhizoctonia</taxon>
    </lineage>
</organism>
<dbReference type="Proteomes" id="UP000663853">
    <property type="component" value="Unassembled WGS sequence"/>
</dbReference>
<protein>
    <submittedName>
        <fullName evidence="1">Uncharacterized protein</fullName>
    </submittedName>
</protein>
<proteinExistence type="predicted"/>